<organism evidence="1">
    <name type="scientific">Agrobacterium albertimagni</name>
    <dbReference type="NCBI Taxonomy" id="147266"/>
    <lineage>
        <taxon>Bacteria</taxon>
        <taxon>Pseudomonadati</taxon>
        <taxon>Pseudomonadota</taxon>
        <taxon>Alphaproteobacteria</taxon>
        <taxon>Hyphomicrobiales</taxon>
        <taxon>Rhizobiaceae</taxon>
        <taxon>Rhizobium/Agrobacterium group</taxon>
        <taxon>Agrobacterium</taxon>
    </lineage>
</organism>
<evidence type="ECO:0000313" key="1">
    <source>
        <dbReference type="EMBL" id="HEB45160.1"/>
    </source>
</evidence>
<dbReference type="AlphaFoldDB" id="A0A7C1SYR3"/>
<dbReference type="EMBL" id="DSKI01000822">
    <property type="protein sequence ID" value="HEB45160.1"/>
    <property type="molecule type" value="Genomic_DNA"/>
</dbReference>
<proteinExistence type="predicted"/>
<gene>
    <name evidence="1" type="ORF">ENP70_16005</name>
</gene>
<name>A0A7C1SYR3_9HYPH</name>
<accession>A0A7C1SYR3</accession>
<comment type="caution">
    <text evidence="1">The sequence shown here is derived from an EMBL/GenBank/DDBJ whole genome shotgun (WGS) entry which is preliminary data.</text>
</comment>
<protein>
    <submittedName>
        <fullName evidence="1">Uncharacterized protein</fullName>
    </submittedName>
</protein>
<reference evidence="1" key="1">
    <citation type="journal article" date="2020" name="mSystems">
        <title>Genome- and Community-Level Interaction Insights into Carbon Utilization and Element Cycling Functions of Hydrothermarchaeota in Hydrothermal Sediment.</title>
        <authorList>
            <person name="Zhou Z."/>
            <person name="Liu Y."/>
            <person name="Xu W."/>
            <person name="Pan J."/>
            <person name="Luo Z.H."/>
            <person name="Li M."/>
        </authorList>
    </citation>
    <scope>NUCLEOTIDE SEQUENCE [LARGE SCALE GENOMIC DNA]</scope>
    <source>
        <strain evidence="1">SpSt-243</strain>
    </source>
</reference>
<sequence length="126" mass="14503">MILSQNPYSEDERLGAMINATFRAVRAHFNHIPMRDIIDPPRDMFDAKLARQVVISILNVEFKVPRRRLVALLSVARWSVMQANRVVRNRREEACFERAYDRMATRAHDIFMSSMLEAAAAQAEAA</sequence>